<reference evidence="1" key="1">
    <citation type="submission" date="2018-02" db="EMBL/GenBank/DDBJ databases">
        <title>Rhizophora mucronata_Transcriptome.</title>
        <authorList>
            <person name="Meera S.P."/>
            <person name="Sreeshan A."/>
            <person name="Augustine A."/>
        </authorList>
    </citation>
    <scope>NUCLEOTIDE SEQUENCE</scope>
    <source>
        <tissue evidence="1">Leaf</tissue>
    </source>
</reference>
<organism evidence="1">
    <name type="scientific">Rhizophora mucronata</name>
    <name type="common">Asiatic mangrove</name>
    <dbReference type="NCBI Taxonomy" id="61149"/>
    <lineage>
        <taxon>Eukaryota</taxon>
        <taxon>Viridiplantae</taxon>
        <taxon>Streptophyta</taxon>
        <taxon>Embryophyta</taxon>
        <taxon>Tracheophyta</taxon>
        <taxon>Spermatophyta</taxon>
        <taxon>Magnoliopsida</taxon>
        <taxon>eudicotyledons</taxon>
        <taxon>Gunneridae</taxon>
        <taxon>Pentapetalae</taxon>
        <taxon>rosids</taxon>
        <taxon>fabids</taxon>
        <taxon>Malpighiales</taxon>
        <taxon>Rhizophoraceae</taxon>
        <taxon>Rhizophora</taxon>
    </lineage>
</organism>
<proteinExistence type="predicted"/>
<name>A0A2P2NNF7_RHIMU</name>
<dbReference type="AlphaFoldDB" id="A0A2P2NNF7"/>
<sequence length="20" mass="2426">MDCSYYQIPDFLAQTGWFCH</sequence>
<accession>A0A2P2NNF7</accession>
<evidence type="ECO:0000313" key="1">
    <source>
        <dbReference type="EMBL" id="MBX44042.1"/>
    </source>
</evidence>
<protein>
    <submittedName>
        <fullName evidence="1">Uncharacterized protein</fullName>
    </submittedName>
</protein>
<dbReference type="EMBL" id="GGEC01063558">
    <property type="protein sequence ID" value="MBX44042.1"/>
    <property type="molecule type" value="Transcribed_RNA"/>
</dbReference>